<protein>
    <recommendedName>
        <fullName evidence="3">Kinase binding protein CGI-121</fullName>
    </recommendedName>
</protein>
<evidence type="ECO:0000313" key="1">
    <source>
        <dbReference type="EMBL" id="MDN7024845.1"/>
    </source>
</evidence>
<gene>
    <name evidence="1" type="ORF">FGU65_08085</name>
</gene>
<reference evidence="1" key="1">
    <citation type="submission" date="2019-05" db="EMBL/GenBank/DDBJ databases">
        <title>Methanoculleus sp. FWC-SCC1, a methanogenic archaeon isolated from deep marine cold seep.</title>
        <authorList>
            <person name="Chen Y.-W."/>
            <person name="Chen S.-C."/>
            <person name="Teng N.-H."/>
            <person name="Lai M.-C."/>
        </authorList>
    </citation>
    <scope>NUCLEOTIDE SEQUENCE</scope>
    <source>
        <strain evidence="1">FWC-SCC1</strain>
    </source>
</reference>
<evidence type="ECO:0008006" key="3">
    <source>
        <dbReference type="Google" id="ProtNLM"/>
    </source>
</evidence>
<evidence type="ECO:0000313" key="2">
    <source>
        <dbReference type="Proteomes" id="UP001168338"/>
    </source>
</evidence>
<organism evidence="1 2">
    <name type="scientific">Methanoculleus frigidifontis</name>
    <dbReference type="NCBI Taxonomy" id="2584085"/>
    <lineage>
        <taxon>Archaea</taxon>
        <taxon>Methanobacteriati</taxon>
        <taxon>Methanobacteriota</taxon>
        <taxon>Stenosarchaea group</taxon>
        <taxon>Methanomicrobia</taxon>
        <taxon>Methanomicrobiales</taxon>
        <taxon>Methanomicrobiaceae</taxon>
        <taxon>Methanoculleus</taxon>
    </lineage>
</organism>
<dbReference type="InterPro" id="IPR036504">
    <property type="entry name" value="CGI121/TPRKB_sf"/>
</dbReference>
<sequence length="171" mass="19335">MDDIRCELYQARTDISEKVSFLQQVRAIAEKYGTHIILFDADRMAGEEHVRSALRHAWRSYSEGTPIANSFEMEALLYAAGTRQCLLAANYGIRTGENRLYVGICPPSGGARDELATVLQFVDEDWETIDPDKAKRLQEIFGITPEELAVVGRGRIQDLVLERVALLEVYR</sequence>
<dbReference type="RefSeq" id="WP_301663960.1">
    <property type="nucleotide sequence ID" value="NZ_VCYH01000004.1"/>
</dbReference>
<comment type="caution">
    <text evidence="1">The sequence shown here is derived from an EMBL/GenBank/DDBJ whole genome shotgun (WGS) entry which is preliminary data.</text>
</comment>
<dbReference type="Proteomes" id="UP001168338">
    <property type="component" value="Unassembled WGS sequence"/>
</dbReference>
<dbReference type="NCBIfam" id="NF011465">
    <property type="entry name" value="PRK14886.1-1"/>
    <property type="match status" value="1"/>
</dbReference>
<dbReference type="SUPFAM" id="SSF143870">
    <property type="entry name" value="PF0523-like"/>
    <property type="match status" value="1"/>
</dbReference>
<keyword evidence="2" id="KW-1185">Reference proteome</keyword>
<dbReference type="EMBL" id="VCYH01000004">
    <property type="protein sequence ID" value="MDN7024845.1"/>
    <property type="molecule type" value="Genomic_DNA"/>
</dbReference>
<proteinExistence type="predicted"/>
<name>A0ABT8MAB4_9EURY</name>
<dbReference type="Gene3D" id="3.30.2380.10">
    <property type="entry name" value="CGI121/TPRKB"/>
    <property type="match status" value="1"/>
</dbReference>
<accession>A0ABT8MAB4</accession>